<dbReference type="Pfam" id="PF08240">
    <property type="entry name" value="ADH_N"/>
    <property type="match status" value="1"/>
</dbReference>
<dbReference type="InterPro" id="IPR051397">
    <property type="entry name" value="Zn-ADH-like_protein"/>
</dbReference>
<dbReference type="InterPro" id="IPR020843">
    <property type="entry name" value="ER"/>
</dbReference>
<name>S5DNY9_9ACTN</name>
<dbReference type="Pfam" id="PF00107">
    <property type="entry name" value="ADH_zinc_N"/>
    <property type="match status" value="1"/>
</dbReference>
<dbReference type="EMBL" id="KC811126">
    <property type="protein sequence ID" value="AGQ19233.1"/>
    <property type="molecule type" value="Genomic_DNA"/>
</dbReference>
<dbReference type="GO" id="GO:0016491">
    <property type="term" value="F:oxidoreductase activity"/>
    <property type="evidence" value="ECO:0007669"/>
    <property type="project" value="InterPro"/>
</dbReference>
<dbReference type="InterPro" id="IPR013154">
    <property type="entry name" value="ADH-like_N"/>
</dbReference>
<dbReference type="SUPFAM" id="SSF51735">
    <property type="entry name" value="NAD(P)-binding Rossmann-fold domains"/>
    <property type="match status" value="1"/>
</dbReference>
<dbReference type="InterPro" id="IPR013149">
    <property type="entry name" value="ADH-like_C"/>
</dbReference>
<proteinExistence type="predicted"/>
<reference evidence="2" key="1">
    <citation type="journal article" date="2013" name="Sci. Rep.">
        <title>Metagenomics uncovers a new group of low GC and ultra-small marine Actinobacteria.</title>
        <authorList>
            <person name="Ghai R."/>
            <person name="Mizuno C.M."/>
            <person name="Picazo A."/>
            <person name="Camacho A."/>
            <person name="Rodriguez-Valera F."/>
        </authorList>
    </citation>
    <scope>NUCLEOTIDE SEQUENCE</scope>
</reference>
<evidence type="ECO:0000259" key="1">
    <source>
        <dbReference type="SMART" id="SM00829"/>
    </source>
</evidence>
<feature type="domain" description="Enoyl reductase (ER)" evidence="1">
    <location>
        <begin position="10"/>
        <end position="321"/>
    </location>
</feature>
<dbReference type="SMART" id="SM00829">
    <property type="entry name" value="PKS_ER"/>
    <property type="match status" value="1"/>
</dbReference>
<organism evidence="2">
    <name type="scientific">Candidatus Actinomarina minuta</name>
    <dbReference type="NCBI Taxonomy" id="1389454"/>
    <lineage>
        <taxon>Bacteria</taxon>
        <taxon>Bacillati</taxon>
        <taxon>Actinomycetota</taxon>
        <taxon>Actinomycetes</taxon>
        <taxon>Candidatus Actinomarinidae</taxon>
        <taxon>Candidatus Actinomarinales</taxon>
        <taxon>Candidatus Actinomarineae</taxon>
        <taxon>Candidatus Actinomarinaceae</taxon>
        <taxon>Candidatus Actinomarina</taxon>
    </lineage>
</organism>
<dbReference type="InterPro" id="IPR011032">
    <property type="entry name" value="GroES-like_sf"/>
</dbReference>
<dbReference type="PROSITE" id="PS01162">
    <property type="entry name" value="QOR_ZETA_CRYSTAL"/>
    <property type="match status" value="1"/>
</dbReference>
<evidence type="ECO:0000313" key="2">
    <source>
        <dbReference type="EMBL" id="AGQ19233.1"/>
    </source>
</evidence>
<dbReference type="PANTHER" id="PTHR43677">
    <property type="entry name" value="SHORT-CHAIN DEHYDROGENASE/REDUCTASE"/>
    <property type="match status" value="1"/>
</dbReference>
<dbReference type="PANTHER" id="PTHR43677:SF4">
    <property type="entry name" value="QUINONE OXIDOREDUCTASE-LIKE PROTEIN 2"/>
    <property type="match status" value="1"/>
</dbReference>
<dbReference type="InterPro" id="IPR036291">
    <property type="entry name" value="NAD(P)-bd_dom_sf"/>
</dbReference>
<accession>S5DNY9</accession>
<dbReference type="AlphaFoldDB" id="S5DNY9"/>
<dbReference type="InterPro" id="IPR002364">
    <property type="entry name" value="Quin_OxRdtase/zeta-crystal_CS"/>
</dbReference>
<dbReference type="SUPFAM" id="SSF50129">
    <property type="entry name" value="GroES-like"/>
    <property type="match status" value="1"/>
</dbReference>
<protein>
    <submittedName>
        <fullName evidence="2">NADPH:quinone reductase</fullName>
    </submittedName>
</protein>
<dbReference type="GO" id="GO:0008270">
    <property type="term" value="F:zinc ion binding"/>
    <property type="evidence" value="ECO:0007669"/>
    <property type="project" value="InterPro"/>
</dbReference>
<sequence>MKSIVCTTLGEPNLLEVKEVPLPSLGDDDVLVKVQAAGVNFPDALLVQGKYQIVIDPPFTPGNEVCGLIEDVGSNVNIPVGTKVIGLPPVGGFSEYVAVNKNLIIPVNDDFDSLAGASLPINYGTAYYALKRRAEASNGESLLVLGASGGIGTASIQLAKIMGLKTLCAVGSDEKEDYVKSLGADEIIRYDREPLKETVKELTNGLGVDIVMDPVGGDVSEQALRATAFNGRHLVIGFANGEIPKISLNLTLVKGVSIVGVWWGRWTNTSPKETAQDFSELVSFINDNKLKIVPNNVYKLEETPVALENFLNRKNIGKTVINI</sequence>
<dbReference type="Gene3D" id="3.40.50.720">
    <property type="entry name" value="NAD(P)-binding Rossmann-like Domain"/>
    <property type="match status" value="1"/>
</dbReference>
<dbReference type="Gene3D" id="3.90.180.10">
    <property type="entry name" value="Medium-chain alcohol dehydrogenases, catalytic domain"/>
    <property type="match status" value="1"/>
</dbReference>
<dbReference type="CDD" id="cd08241">
    <property type="entry name" value="QOR1"/>
    <property type="match status" value="1"/>
</dbReference>